<proteinExistence type="predicted"/>
<dbReference type="GO" id="GO:0005786">
    <property type="term" value="C:signal recognition particle, endoplasmic reticulum targeting"/>
    <property type="evidence" value="ECO:0007669"/>
    <property type="project" value="TreeGrafter"/>
</dbReference>
<feature type="compositionally biased region" description="Low complexity" evidence="1">
    <location>
        <begin position="134"/>
        <end position="152"/>
    </location>
</feature>
<dbReference type="GO" id="GO:0006614">
    <property type="term" value="P:SRP-dependent cotranslational protein targeting to membrane"/>
    <property type="evidence" value="ECO:0007669"/>
    <property type="project" value="InterPro"/>
</dbReference>
<evidence type="ECO:0000256" key="1">
    <source>
        <dbReference type="SAM" id="MobiDB-lite"/>
    </source>
</evidence>
<evidence type="ECO:0000259" key="2">
    <source>
        <dbReference type="Pfam" id="PF05486"/>
    </source>
</evidence>
<evidence type="ECO:0000313" key="4">
    <source>
        <dbReference type="Proteomes" id="UP001146351"/>
    </source>
</evidence>
<feature type="region of interest" description="Disordered" evidence="1">
    <location>
        <begin position="118"/>
        <end position="152"/>
    </location>
</feature>
<reference evidence="3" key="1">
    <citation type="submission" date="2022-11" db="EMBL/GenBank/DDBJ databases">
        <authorList>
            <person name="Petersen C."/>
        </authorList>
    </citation>
    <scope>NUCLEOTIDE SEQUENCE</scope>
    <source>
        <strain evidence="3">IBT 21917</strain>
    </source>
</reference>
<dbReference type="InterPro" id="IPR039914">
    <property type="entry name" value="SRP9-like"/>
</dbReference>
<dbReference type="OrthoDB" id="5419752at2759"/>
<feature type="region of interest" description="Disordered" evidence="1">
    <location>
        <begin position="34"/>
        <end position="60"/>
    </location>
</feature>
<dbReference type="Proteomes" id="UP001146351">
    <property type="component" value="Unassembled WGS sequence"/>
</dbReference>
<gene>
    <name evidence="3" type="ORF">N7492_010606</name>
</gene>
<sequence length="152" mass="15852">MPFLPTLQAFLEQSALLLKAYPETTRISTKYCFPTERPAQRQKRAKKSSTESATTEATTPSAPVAALVLRTFNPGTGVCLQYRTNKHQEVNRLMIGLGKLASGADVASLGLTGAGGGDVEMVDAPEEGASTPVSASAGAGAQQAKSQGKGKR</sequence>
<dbReference type="InterPro" id="IPR039432">
    <property type="entry name" value="SRP9_dom"/>
</dbReference>
<comment type="caution">
    <text evidence="3">The sequence shown here is derived from an EMBL/GenBank/DDBJ whole genome shotgun (WGS) entry which is preliminary data.</text>
</comment>
<reference evidence="3" key="2">
    <citation type="journal article" date="2023" name="IMA Fungus">
        <title>Comparative genomic study of the Penicillium genus elucidates a diverse pangenome and 15 lateral gene transfer events.</title>
        <authorList>
            <person name="Petersen C."/>
            <person name="Sorensen T."/>
            <person name="Nielsen M.R."/>
            <person name="Sondergaard T.E."/>
            <person name="Sorensen J.L."/>
            <person name="Fitzpatrick D.A."/>
            <person name="Frisvad J.C."/>
            <person name="Nielsen K.L."/>
        </authorList>
    </citation>
    <scope>NUCLEOTIDE SEQUENCE</scope>
    <source>
        <strain evidence="3">IBT 21917</strain>
    </source>
</reference>
<feature type="compositionally biased region" description="Low complexity" evidence="1">
    <location>
        <begin position="50"/>
        <end position="60"/>
    </location>
</feature>
<name>A0A9W9HQ10_9EURO</name>
<dbReference type="Pfam" id="PF05486">
    <property type="entry name" value="SRP9-21"/>
    <property type="match status" value="1"/>
</dbReference>
<organism evidence="3 4">
    <name type="scientific">Penicillium capsulatum</name>
    <dbReference type="NCBI Taxonomy" id="69766"/>
    <lineage>
        <taxon>Eukaryota</taxon>
        <taxon>Fungi</taxon>
        <taxon>Dikarya</taxon>
        <taxon>Ascomycota</taxon>
        <taxon>Pezizomycotina</taxon>
        <taxon>Eurotiomycetes</taxon>
        <taxon>Eurotiomycetidae</taxon>
        <taxon>Eurotiales</taxon>
        <taxon>Aspergillaceae</taxon>
        <taxon>Penicillium</taxon>
    </lineage>
</organism>
<keyword evidence="4" id="KW-1185">Reference proteome</keyword>
<dbReference type="PANTHER" id="PTHR12834:SF12">
    <property type="entry name" value="SIGNAL RECOGNITION PARTICLE 9 KDA PROTEIN"/>
    <property type="match status" value="1"/>
</dbReference>
<feature type="domain" description="SRP9" evidence="2">
    <location>
        <begin position="5"/>
        <end position="102"/>
    </location>
</feature>
<evidence type="ECO:0000313" key="3">
    <source>
        <dbReference type="EMBL" id="KAJ5152311.1"/>
    </source>
</evidence>
<dbReference type="AlphaFoldDB" id="A0A9W9HQ10"/>
<accession>A0A9W9HQ10</accession>
<dbReference type="EMBL" id="JAPQKO010000008">
    <property type="protein sequence ID" value="KAJ5152311.1"/>
    <property type="molecule type" value="Genomic_DNA"/>
</dbReference>
<protein>
    <recommendedName>
        <fullName evidence="2">SRP9 domain-containing protein</fullName>
    </recommendedName>
</protein>
<dbReference type="PANTHER" id="PTHR12834">
    <property type="entry name" value="SIGNAL RECOGNITION PARTICLE 9 KDA PROTEIN"/>
    <property type="match status" value="1"/>
</dbReference>